<gene>
    <name evidence="1" type="ORF">K3G42_030889</name>
</gene>
<name>A0ACB8ELW8_9SAUR</name>
<evidence type="ECO:0000313" key="2">
    <source>
        <dbReference type="Proteomes" id="UP000827872"/>
    </source>
</evidence>
<proteinExistence type="predicted"/>
<protein>
    <submittedName>
        <fullName evidence="1">Uncharacterized protein</fullName>
    </submittedName>
</protein>
<dbReference type="Proteomes" id="UP000827872">
    <property type="component" value="Linkage Group LG03"/>
</dbReference>
<sequence length="99" mass="11152">MFLELLVIPSQHLPACLQFFGSLTKRSVFKREIAGCPITEMKTKWYSTEGDRPDRTPLACESLSCFELLHSMVSERGSSNLLPYAPGQPPPRPFLILAR</sequence>
<organism evidence="1 2">
    <name type="scientific">Sphaerodactylus townsendi</name>
    <dbReference type="NCBI Taxonomy" id="933632"/>
    <lineage>
        <taxon>Eukaryota</taxon>
        <taxon>Metazoa</taxon>
        <taxon>Chordata</taxon>
        <taxon>Craniata</taxon>
        <taxon>Vertebrata</taxon>
        <taxon>Euteleostomi</taxon>
        <taxon>Lepidosauria</taxon>
        <taxon>Squamata</taxon>
        <taxon>Bifurcata</taxon>
        <taxon>Gekkota</taxon>
        <taxon>Sphaerodactylidae</taxon>
        <taxon>Sphaerodactylus</taxon>
    </lineage>
</organism>
<dbReference type="EMBL" id="CM037616">
    <property type="protein sequence ID" value="KAH7993396.1"/>
    <property type="molecule type" value="Genomic_DNA"/>
</dbReference>
<keyword evidence="2" id="KW-1185">Reference proteome</keyword>
<comment type="caution">
    <text evidence="1">The sequence shown here is derived from an EMBL/GenBank/DDBJ whole genome shotgun (WGS) entry which is preliminary data.</text>
</comment>
<evidence type="ECO:0000313" key="1">
    <source>
        <dbReference type="EMBL" id="KAH7993396.1"/>
    </source>
</evidence>
<reference evidence="1" key="1">
    <citation type="submission" date="2021-08" db="EMBL/GenBank/DDBJ databases">
        <title>The first chromosome-level gecko genome reveals the dynamic sex chromosomes of Neotropical dwarf geckos (Sphaerodactylidae: Sphaerodactylus).</title>
        <authorList>
            <person name="Pinto B.J."/>
            <person name="Keating S.E."/>
            <person name="Gamble T."/>
        </authorList>
    </citation>
    <scope>NUCLEOTIDE SEQUENCE</scope>
    <source>
        <strain evidence="1">TG3544</strain>
    </source>
</reference>
<accession>A0ACB8ELW8</accession>